<dbReference type="GO" id="GO:0008652">
    <property type="term" value="P:amino acid biosynthetic process"/>
    <property type="evidence" value="ECO:0007669"/>
    <property type="project" value="UniProtKB-UniRule"/>
</dbReference>
<dbReference type="STRING" id="870242.cpu_18530"/>
<dbReference type="RefSeq" id="WP_075859776.1">
    <property type="nucleotide sequence ID" value="NZ_BDJK01000043.1"/>
</dbReference>
<evidence type="ECO:0000313" key="5">
    <source>
        <dbReference type="Proteomes" id="UP000187485"/>
    </source>
</evidence>
<dbReference type="UniPathway" id="UPA00120">
    <property type="reaction ID" value="UER00203"/>
</dbReference>
<dbReference type="PANTHER" id="PTHR21164:SF0">
    <property type="entry name" value="CHORISMATE MUTASE AROH"/>
    <property type="match status" value="1"/>
</dbReference>
<dbReference type="Gene3D" id="3.30.1330.40">
    <property type="entry name" value="RutC-like"/>
    <property type="match status" value="1"/>
</dbReference>
<feature type="binding site" evidence="2">
    <location>
        <position position="90"/>
    </location>
    <ligand>
        <name>prephenate</name>
        <dbReference type="ChEBI" id="CHEBI:29934"/>
    </ligand>
</feature>
<reference evidence="5" key="1">
    <citation type="submission" date="2016-12" db="EMBL/GenBank/DDBJ databases">
        <title>Draft Genome Sequences od Carboxydothermus pertinax and islandicus, Hydrogenogenic Carboxydotrophic Bacteria.</title>
        <authorList>
            <person name="Fukuyama Y."/>
            <person name="Ohmae K."/>
            <person name="Yoneda Y."/>
            <person name="Yoshida T."/>
            <person name="Sako Y."/>
        </authorList>
    </citation>
    <scope>NUCLEOTIDE SEQUENCE [LARGE SCALE GENOMIC DNA]</scope>
    <source>
        <strain evidence="5">Ug1</strain>
    </source>
</reference>
<evidence type="ECO:0000256" key="2">
    <source>
        <dbReference type="PIRSR" id="PIRSR005965-1"/>
    </source>
</evidence>
<dbReference type="EMBL" id="BDJK01000043">
    <property type="protein sequence ID" value="GAV23343.1"/>
    <property type="molecule type" value="Genomic_DNA"/>
</dbReference>
<comment type="catalytic activity">
    <reaction evidence="3">
        <text>chorismate = prephenate</text>
        <dbReference type="Rhea" id="RHEA:13897"/>
        <dbReference type="ChEBI" id="CHEBI:29748"/>
        <dbReference type="ChEBI" id="CHEBI:29934"/>
        <dbReference type="EC" id="5.4.99.5"/>
    </reaction>
</comment>
<dbReference type="GO" id="GO:0004106">
    <property type="term" value="F:chorismate mutase activity"/>
    <property type="evidence" value="ECO:0007669"/>
    <property type="project" value="UniProtKB-UniRule"/>
</dbReference>
<keyword evidence="2 3" id="KW-0028">Amino-acid biosynthesis</keyword>
<keyword evidence="5" id="KW-1185">Reference proteome</keyword>
<dbReference type="InterPro" id="IPR008243">
    <property type="entry name" value="Chorismate_mutase_AroH"/>
</dbReference>
<dbReference type="NCBIfam" id="TIGR01796">
    <property type="entry name" value="CM_mono_aroH"/>
    <property type="match status" value="1"/>
</dbReference>
<evidence type="ECO:0000256" key="3">
    <source>
        <dbReference type="PROSITE-ProRule" id="PRU00514"/>
    </source>
</evidence>
<sequence>MEVVKGIRGAITVTENSAEAIEEQTKKLLTEIFLQNNLKKEKIISIFFTLTPDLNAQFPATAARKAGLTEVPLLCAQEIAVPGSLKKVIRILILTYLPENQKVHHLYLEGAKVLRPDF</sequence>
<dbReference type="SUPFAM" id="SSF55298">
    <property type="entry name" value="YjgF-like"/>
    <property type="match status" value="1"/>
</dbReference>
<dbReference type="PANTHER" id="PTHR21164">
    <property type="entry name" value="CHORISMATE MUTASE"/>
    <property type="match status" value="1"/>
</dbReference>
<accession>A0A1L8CWR0</accession>
<dbReference type="InterPro" id="IPR035959">
    <property type="entry name" value="RutC-like_sf"/>
</dbReference>
<comment type="caution">
    <text evidence="4">The sequence shown here is derived from an EMBL/GenBank/DDBJ whole genome shotgun (WGS) entry which is preliminary data.</text>
</comment>
<dbReference type="PIRSF" id="PIRSF005965">
    <property type="entry name" value="Chor_mut_AroH"/>
    <property type="match status" value="1"/>
</dbReference>
<keyword evidence="3" id="KW-0413">Isomerase</keyword>
<dbReference type="EC" id="5.4.99.5" evidence="1 3"/>
<dbReference type="GO" id="GO:0009073">
    <property type="term" value="P:aromatic amino acid family biosynthetic process"/>
    <property type="evidence" value="ECO:0007669"/>
    <property type="project" value="UniProtKB-UniRule"/>
</dbReference>
<dbReference type="AlphaFoldDB" id="A0A1L8CWR0"/>
<name>A0A1L8CWR0_9THEO</name>
<dbReference type="CDD" id="cd02185">
    <property type="entry name" value="AroH"/>
    <property type="match status" value="1"/>
</dbReference>
<dbReference type="Proteomes" id="UP000187485">
    <property type="component" value="Unassembled WGS sequence"/>
</dbReference>
<dbReference type="Pfam" id="PF07736">
    <property type="entry name" value="CM_1"/>
    <property type="match status" value="1"/>
</dbReference>
<dbReference type="PROSITE" id="PS51167">
    <property type="entry name" value="CHORISMATE_MUT_1"/>
    <property type="match status" value="1"/>
</dbReference>
<feature type="binding site" evidence="2">
    <location>
        <position position="8"/>
    </location>
    <ligand>
        <name>prephenate</name>
        <dbReference type="ChEBI" id="CHEBI:29934"/>
    </ligand>
</feature>
<dbReference type="GO" id="GO:0046417">
    <property type="term" value="P:chorismate metabolic process"/>
    <property type="evidence" value="ECO:0007669"/>
    <property type="project" value="TreeGrafter"/>
</dbReference>
<evidence type="ECO:0000313" key="4">
    <source>
        <dbReference type="EMBL" id="GAV23343.1"/>
    </source>
</evidence>
<feature type="binding site" evidence="2">
    <location>
        <position position="107"/>
    </location>
    <ligand>
        <name>prephenate</name>
        <dbReference type="ChEBI" id="CHEBI:29934"/>
    </ligand>
</feature>
<keyword evidence="2 3" id="KW-0057">Aromatic amino acid biosynthesis</keyword>
<organism evidence="4 5">
    <name type="scientific">Carboxydothermus pertinax</name>
    <dbReference type="NCBI Taxonomy" id="870242"/>
    <lineage>
        <taxon>Bacteria</taxon>
        <taxon>Bacillati</taxon>
        <taxon>Bacillota</taxon>
        <taxon>Clostridia</taxon>
        <taxon>Thermoanaerobacterales</taxon>
        <taxon>Thermoanaerobacteraceae</taxon>
        <taxon>Carboxydothermus</taxon>
    </lineage>
</organism>
<gene>
    <name evidence="4" type="ORF">cpu_18530</name>
</gene>
<evidence type="ECO:0000256" key="1">
    <source>
        <dbReference type="NCBIfam" id="TIGR01796"/>
    </source>
</evidence>
<protein>
    <recommendedName>
        <fullName evidence="1 3">chorismate mutase</fullName>
        <ecNumber evidence="1 3">5.4.99.5</ecNumber>
    </recommendedName>
</protein>
<proteinExistence type="predicted"/>